<dbReference type="EMBL" id="JBHSXS010000046">
    <property type="protein sequence ID" value="MFC6886002.1"/>
    <property type="molecule type" value="Genomic_DNA"/>
</dbReference>
<dbReference type="PANTHER" id="PTHR30346:SF29">
    <property type="entry name" value="LYSR SUBSTRATE-BINDING"/>
    <property type="match status" value="1"/>
</dbReference>
<sequence>MNLDRLRALHAVSVHGSVAAAAEALHVTPSGVSQQLAKLERETGHRLLAPQGRGVRLTRAGRLLAGHAGRVLEQLAAARADLDGLREEAVGPVRLGAFVTAARTVLPPALGVLRERHPGLAPTLAEGEADNLLPALLRGDLDVAVIESWDSVPTPIPAAVSHALLCSDVIDVALPAGHPLARRRAVDLGELGGPDGIAWAGWTAGTRCEDQLVQTLRGHGVEPSIACSVADYPTQLAFVAAGLAAALIPRLGRDPLPDGVRIVATRPVVRRKVHAVWRAGAGRPAVEACVEALRSVSERLVPQPHAAA</sequence>
<name>A0ABW2CX09_9ACTN</name>
<evidence type="ECO:0000256" key="3">
    <source>
        <dbReference type="ARBA" id="ARBA00023125"/>
    </source>
</evidence>
<feature type="domain" description="LysR substrate-binding" evidence="6">
    <location>
        <begin position="87"/>
        <end position="296"/>
    </location>
</feature>
<dbReference type="Pfam" id="PF03466">
    <property type="entry name" value="LysR_substrate"/>
    <property type="match status" value="1"/>
</dbReference>
<dbReference type="SUPFAM" id="SSF46785">
    <property type="entry name" value="Winged helix' DNA-binding domain"/>
    <property type="match status" value="1"/>
</dbReference>
<evidence type="ECO:0000256" key="1">
    <source>
        <dbReference type="ARBA" id="ARBA00009437"/>
    </source>
</evidence>
<evidence type="ECO:0000256" key="4">
    <source>
        <dbReference type="ARBA" id="ARBA00023163"/>
    </source>
</evidence>
<dbReference type="CDD" id="cd08423">
    <property type="entry name" value="PBP2_LTTR_like_6"/>
    <property type="match status" value="1"/>
</dbReference>
<evidence type="ECO:0000256" key="2">
    <source>
        <dbReference type="ARBA" id="ARBA00023015"/>
    </source>
</evidence>
<dbReference type="InterPro" id="IPR000847">
    <property type="entry name" value="LysR_HTH_N"/>
</dbReference>
<dbReference type="Gene3D" id="3.40.190.10">
    <property type="entry name" value="Periplasmic binding protein-like II"/>
    <property type="match status" value="2"/>
</dbReference>
<dbReference type="InterPro" id="IPR036388">
    <property type="entry name" value="WH-like_DNA-bd_sf"/>
</dbReference>
<dbReference type="RefSeq" id="WP_160826109.1">
    <property type="nucleotide sequence ID" value="NZ_JBHSXE010000001.1"/>
</dbReference>
<dbReference type="Gene3D" id="1.10.10.10">
    <property type="entry name" value="Winged helix-like DNA-binding domain superfamily/Winged helix DNA-binding domain"/>
    <property type="match status" value="1"/>
</dbReference>
<dbReference type="SUPFAM" id="SSF53850">
    <property type="entry name" value="Periplasmic binding protein-like II"/>
    <property type="match status" value="1"/>
</dbReference>
<comment type="caution">
    <text evidence="7">The sequence shown here is derived from an EMBL/GenBank/DDBJ whole genome shotgun (WGS) entry which is preliminary data.</text>
</comment>
<dbReference type="InterPro" id="IPR036390">
    <property type="entry name" value="WH_DNA-bd_sf"/>
</dbReference>
<dbReference type="InterPro" id="IPR005119">
    <property type="entry name" value="LysR_subst-bd"/>
</dbReference>
<keyword evidence="8" id="KW-1185">Reference proteome</keyword>
<dbReference type="PANTHER" id="PTHR30346">
    <property type="entry name" value="TRANSCRIPTIONAL DUAL REGULATOR HCAR-RELATED"/>
    <property type="match status" value="1"/>
</dbReference>
<dbReference type="Proteomes" id="UP001596380">
    <property type="component" value="Unassembled WGS sequence"/>
</dbReference>
<evidence type="ECO:0000259" key="6">
    <source>
        <dbReference type="Pfam" id="PF03466"/>
    </source>
</evidence>
<keyword evidence="2" id="KW-0805">Transcription regulation</keyword>
<evidence type="ECO:0000259" key="5">
    <source>
        <dbReference type="Pfam" id="PF00126"/>
    </source>
</evidence>
<protein>
    <submittedName>
        <fullName evidence="7">LysR substrate-binding domain-containing protein</fullName>
    </submittedName>
</protein>
<gene>
    <name evidence="7" type="ORF">ACFQKB_40015</name>
</gene>
<organism evidence="7 8">
    <name type="scientific">Actinomadura yumaensis</name>
    <dbReference type="NCBI Taxonomy" id="111807"/>
    <lineage>
        <taxon>Bacteria</taxon>
        <taxon>Bacillati</taxon>
        <taxon>Actinomycetota</taxon>
        <taxon>Actinomycetes</taxon>
        <taxon>Streptosporangiales</taxon>
        <taxon>Thermomonosporaceae</taxon>
        <taxon>Actinomadura</taxon>
    </lineage>
</organism>
<dbReference type="Pfam" id="PF00126">
    <property type="entry name" value="HTH_1"/>
    <property type="match status" value="1"/>
</dbReference>
<proteinExistence type="inferred from homology"/>
<keyword evidence="3" id="KW-0238">DNA-binding</keyword>
<feature type="domain" description="HTH lysR-type" evidence="5">
    <location>
        <begin position="3"/>
        <end position="62"/>
    </location>
</feature>
<reference evidence="8" key="1">
    <citation type="journal article" date="2019" name="Int. J. Syst. Evol. Microbiol.">
        <title>The Global Catalogue of Microorganisms (GCM) 10K type strain sequencing project: providing services to taxonomists for standard genome sequencing and annotation.</title>
        <authorList>
            <consortium name="The Broad Institute Genomics Platform"/>
            <consortium name="The Broad Institute Genome Sequencing Center for Infectious Disease"/>
            <person name="Wu L."/>
            <person name="Ma J."/>
        </authorList>
    </citation>
    <scope>NUCLEOTIDE SEQUENCE [LARGE SCALE GENOMIC DNA]</scope>
    <source>
        <strain evidence="8">JCM 3369</strain>
    </source>
</reference>
<comment type="similarity">
    <text evidence="1">Belongs to the LysR transcriptional regulatory family.</text>
</comment>
<keyword evidence="4" id="KW-0804">Transcription</keyword>
<evidence type="ECO:0000313" key="7">
    <source>
        <dbReference type="EMBL" id="MFC6886002.1"/>
    </source>
</evidence>
<evidence type="ECO:0000313" key="8">
    <source>
        <dbReference type="Proteomes" id="UP001596380"/>
    </source>
</evidence>
<accession>A0ABW2CX09</accession>